<evidence type="ECO:0000256" key="3">
    <source>
        <dbReference type="ARBA" id="ARBA00022475"/>
    </source>
</evidence>
<dbReference type="GO" id="GO:0016055">
    <property type="term" value="P:Wnt signaling pathway"/>
    <property type="evidence" value="ECO:0007669"/>
    <property type="project" value="UniProtKB-KW"/>
</dbReference>
<evidence type="ECO:0000256" key="4">
    <source>
        <dbReference type="ARBA" id="ARBA00022687"/>
    </source>
</evidence>
<dbReference type="PANTHER" id="PTHR22237">
    <property type="entry name" value="APC MEMBRANE RECRUITMENT PROTEIN 2-RELATED"/>
    <property type="match status" value="1"/>
</dbReference>
<dbReference type="Pfam" id="PF09422">
    <property type="entry name" value="AMER"/>
    <property type="match status" value="1"/>
</dbReference>
<dbReference type="OrthoDB" id="9898564at2759"/>
<dbReference type="AlphaFoldDB" id="A0A8C5W9F8"/>
<dbReference type="GO" id="GO:0008013">
    <property type="term" value="F:beta-catenin binding"/>
    <property type="evidence" value="ECO:0007669"/>
    <property type="project" value="TreeGrafter"/>
</dbReference>
<feature type="region of interest" description="Disordered" evidence="7">
    <location>
        <begin position="451"/>
        <end position="494"/>
    </location>
</feature>
<evidence type="ECO:0000256" key="2">
    <source>
        <dbReference type="ARBA" id="ARBA00007750"/>
    </source>
</evidence>
<reference evidence="8" key="1">
    <citation type="submission" date="2025-08" db="UniProtKB">
        <authorList>
            <consortium name="Ensembl"/>
        </authorList>
    </citation>
    <scope>IDENTIFICATION</scope>
</reference>
<evidence type="ECO:0000256" key="1">
    <source>
        <dbReference type="ARBA" id="ARBA00004202"/>
    </source>
</evidence>
<gene>
    <name evidence="8" type="primary">AMER1</name>
</gene>
<evidence type="ECO:0000313" key="8">
    <source>
        <dbReference type="Ensembl" id="ENSLLEP00000024852.1"/>
    </source>
</evidence>
<evidence type="ECO:0000256" key="7">
    <source>
        <dbReference type="SAM" id="MobiDB-lite"/>
    </source>
</evidence>
<feature type="compositionally biased region" description="Polar residues" evidence="7">
    <location>
        <begin position="1036"/>
        <end position="1048"/>
    </location>
</feature>
<proteinExistence type="inferred from homology"/>
<dbReference type="GO" id="GO:0005546">
    <property type="term" value="F:phosphatidylinositol-4,5-bisphosphate binding"/>
    <property type="evidence" value="ECO:0007669"/>
    <property type="project" value="TreeGrafter"/>
</dbReference>
<feature type="region of interest" description="Disordered" evidence="7">
    <location>
        <begin position="861"/>
        <end position="886"/>
    </location>
</feature>
<comment type="similarity">
    <text evidence="2">Belongs to the Amer family.</text>
</comment>
<keyword evidence="6" id="KW-0472">Membrane</keyword>
<protein>
    <submittedName>
        <fullName evidence="8">APC membrane recruitment protein 1</fullName>
    </submittedName>
</protein>
<dbReference type="GO" id="GO:0005886">
    <property type="term" value="C:plasma membrane"/>
    <property type="evidence" value="ECO:0007669"/>
    <property type="project" value="UniProtKB-SubCell"/>
</dbReference>
<keyword evidence="3" id="KW-1003">Cell membrane</keyword>
<organism evidence="8 9">
    <name type="scientific">Leptobrachium leishanense</name>
    <name type="common">Leishan spiny toad</name>
    <dbReference type="NCBI Taxonomy" id="445787"/>
    <lineage>
        <taxon>Eukaryota</taxon>
        <taxon>Metazoa</taxon>
        <taxon>Chordata</taxon>
        <taxon>Craniata</taxon>
        <taxon>Vertebrata</taxon>
        <taxon>Euteleostomi</taxon>
        <taxon>Amphibia</taxon>
        <taxon>Batrachia</taxon>
        <taxon>Anura</taxon>
        <taxon>Pelobatoidea</taxon>
        <taxon>Megophryidae</taxon>
        <taxon>Leptobrachium</taxon>
    </lineage>
</organism>
<dbReference type="Ensembl" id="ENSLLET00000025804.1">
    <property type="protein sequence ID" value="ENSLLEP00000024852.1"/>
    <property type="gene ID" value="ENSLLEG00000015823.1"/>
</dbReference>
<feature type="compositionally biased region" description="Polar residues" evidence="7">
    <location>
        <begin position="452"/>
        <end position="466"/>
    </location>
</feature>
<evidence type="ECO:0000313" key="9">
    <source>
        <dbReference type="Proteomes" id="UP000694569"/>
    </source>
</evidence>
<name>A0A8C5W9F8_9ANUR</name>
<sequence>METGRASKEETTGTKMSSAVCERDCIRYDADTEKVETSLSHSGILVEQQTSGKQKKSPFNFFGGRKGICTLPSFFGGKHKGLGKGHSRKGLSKSRTLDGLSDAQGEDCKKESSIHRLLAPDHAKFTNTLPSSQSADSGITSPIKLDFNFHDSSPLGSNECFDKKVNGEKSMSLPRPKKGLKGLFSSIRRHKKNKTVDSEKSEQPNRFVPTVILEQASNKCLNEEDGKEQQERACVDVVSPENSLGAVQEKGSTIECSVNVSGVPLPVDKALPLEAKSDMAVDQNTSSELQSNCVECSSPKEVFLDALSADHVARDSLTGGDQICLMLEEVSSLKSFDSFTGCGDIIADQDIDHLSDNTISLDRSREAAKRSSCLVTYQGGGEEMATPDEMEEEYLNQLLEDSDAEASAKANYDLKREKENDGNPTSFISLEASDFPLNVKDSFDRALVGNTEVLTPQSDQQESAPNSDEGYYDSTTPGPEDDSGEGFVHKERLPRDSYSGDALYEFYEPDDQLMSPEPGGESLYESKTPCSEIFDQFFGFGLPSDSRLTQKDEHKRGATETEEERLAMIQKQLLFWERQRGAALKEMEDSNPNLFCKEKQNVECKNRAAHIMGRNKSCLGTDLVLLQNLSKDTIGKGIHNMQIETQRWTGFHSKSQDCYSQHLEGNNLMQDAGFELNVDGLGAQDQDETRNSTSDRYSNFKMPPMHHVQNVFGSIYGTQNECDETAEFSQTLEHFSNGMLFSSISECLGRTGSSSSFHHNLDSLPTMVTFDVVDVGNEGECEEQVELSPDEEVDTSFEPFEQRYIQESLADCDEQLFQVDSQLPFQTYNWGVASLPRHLDHYKLKPFMPVPLSINRRSKSLDTKSMEHEPGGLHRSRTGLKSNDRLVPWDDRHNSYGDGYSLGGEAEWDSSNLPEQDIISAGNFDSYASVIASKTDFNRDSKNPMLQNQVTQHAKQVTKTLQQCNTRQSREGLSKTYPCFGENATKKLALVFPLEEKRVQDAHLTFHDPATSSMQAKTKPVGVTQAMPQQRKKTADSFSHSENYPDQSEPTKKGTIVQRAPDSDDWNNHYSECTS</sequence>
<dbReference type="Proteomes" id="UP000694569">
    <property type="component" value="Unplaced"/>
</dbReference>
<dbReference type="GeneTree" id="ENSGT00530000063529"/>
<dbReference type="PANTHER" id="PTHR22237:SF0">
    <property type="entry name" value="APC MEMBRANE RECRUITMENT PROTEIN 1"/>
    <property type="match status" value="1"/>
</dbReference>
<keyword evidence="9" id="KW-1185">Reference proteome</keyword>
<dbReference type="GO" id="GO:0060828">
    <property type="term" value="P:regulation of canonical Wnt signaling pathway"/>
    <property type="evidence" value="ECO:0007669"/>
    <property type="project" value="TreeGrafter"/>
</dbReference>
<feature type="region of interest" description="Disordered" evidence="7">
    <location>
        <begin position="1009"/>
        <end position="1075"/>
    </location>
</feature>
<feature type="compositionally biased region" description="Basic and acidic residues" evidence="7">
    <location>
        <begin position="861"/>
        <end position="872"/>
    </location>
</feature>
<comment type="subcellular location">
    <subcellularLocation>
        <location evidence="1">Cell membrane</location>
        <topology evidence="1">Peripheral membrane protein</topology>
    </subcellularLocation>
</comment>
<accession>A0A8C5W9F8</accession>
<evidence type="ECO:0000256" key="6">
    <source>
        <dbReference type="ARBA" id="ARBA00023136"/>
    </source>
</evidence>
<dbReference type="InterPro" id="IPR019003">
    <property type="entry name" value="AMER"/>
</dbReference>
<keyword evidence="5" id="KW-0446">Lipid-binding</keyword>
<feature type="compositionally biased region" description="Basic residues" evidence="7">
    <location>
        <begin position="80"/>
        <end position="92"/>
    </location>
</feature>
<evidence type="ECO:0000256" key="5">
    <source>
        <dbReference type="ARBA" id="ARBA00023121"/>
    </source>
</evidence>
<reference evidence="8" key="2">
    <citation type="submission" date="2025-09" db="UniProtKB">
        <authorList>
            <consortium name="Ensembl"/>
        </authorList>
    </citation>
    <scope>IDENTIFICATION</scope>
</reference>
<keyword evidence="4" id="KW-0879">Wnt signaling pathway</keyword>
<feature type="region of interest" description="Disordered" evidence="7">
    <location>
        <begin position="80"/>
        <end position="105"/>
    </location>
</feature>